<dbReference type="PROSITE" id="PS50966">
    <property type="entry name" value="ZF_SWIM"/>
    <property type="match status" value="1"/>
</dbReference>
<keyword evidence="1" id="KW-0862">Zinc</keyword>
<evidence type="ECO:0000259" key="3">
    <source>
        <dbReference type="PROSITE" id="PS50966"/>
    </source>
</evidence>
<organism evidence="4 5">
    <name type="scientific">Dictyobacter formicarum</name>
    <dbReference type="NCBI Taxonomy" id="2778368"/>
    <lineage>
        <taxon>Bacteria</taxon>
        <taxon>Bacillati</taxon>
        <taxon>Chloroflexota</taxon>
        <taxon>Ktedonobacteria</taxon>
        <taxon>Ktedonobacterales</taxon>
        <taxon>Dictyobacteraceae</taxon>
        <taxon>Dictyobacter</taxon>
    </lineage>
</organism>
<keyword evidence="5" id="KW-1185">Reference proteome</keyword>
<comment type="caution">
    <text evidence="4">The sequence shown here is derived from an EMBL/GenBank/DDBJ whole genome shotgun (WGS) entry which is preliminary data.</text>
</comment>
<name>A0ABQ3VS65_9CHLR</name>
<evidence type="ECO:0000313" key="5">
    <source>
        <dbReference type="Proteomes" id="UP000635565"/>
    </source>
</evidence>
<evidence type="ECO:0000256" key="2">
    <source>
        <dbReference type="SAM" id="MobiDB-lite"/>
    </source>
</evidence>
<evidence type="ECO:0000256" key="1">
    <source>
        <dbReference type="PROSITE-ProRule" id="PRU00325"/>
    </source>
</evidence>
<feature type="region of interest" description="Disordered" evidence="2">
    <location>
        <begin position="131"/>
        <end position="159"/>
    </location>
</feature>
<protein>
    <recommendedName>
        <fullName evidence="3">SWIM-type domain-containing protein</fullName>
    </recommendedName>
</protein>
<dbReference type="InterPro" id="IPR007527">
    <property type="entry name" value="Znf_SWIM"/>
</dbReference>
<dbReference type="Proteomes" id="UP000635565">
    <property type="component" value="Unassembled WGS sequence"/>
</dbReference>
<feature type="compositionally biased region" description="Basic and acidic residues" evidence="2">
    <location>
        <begin position="147"/>
        <end position="159"/>
    </location>
</feature>
<accession>A0ABQ3VS65</accession>
<dbReference type="Pfam" id="PF04434">
    <property type="entry name" value="SWIM"/>
    <property type="match status" value="1"/>
</dbReference>
<gene>
    <name evidence="4" type="ORF">KSZ_71330</name>
</gene>
<reference evidence="4 5" key="1">
    <citation type="journal article" date="2021" name="Int. J. Syst. Evol. Microbiol.">
        <title>Reticulibacter mediterranei gen. nov., sp. nov., within the new family Reticulibacteraceae fam. nov., and Ktedonospora formicarum gen. nov., sp. nov., Ktedonobacter robiniae sp. nov., Dictyobacter formicarum sp. nov. and Dictyobacter arantiisoli sp. nov., belonging to the class Ktedonobacteria.</title>
        <authorList>
            <person name="Yabe S."/>
            <person name="Zheng Y."/>
            <person name="Wang C.M."/>
            <person name="Sakai Y."/>
            <person name="Abe K."/>
            <person name="Yokota A."/>
            <person name="Donadio S."/>
            <person name="Cavaletti L."/>
            <person name="Monciardini P."/>
        </authorList>
    </citation>
    <scope>NUCLEOTIDE SEQUENCE [LARGE SCALE GENOMIC DNA]</scope>
    <source>
        <strain evidence="4 5">SOSP1-9</strain>
    </source>
</reference>
<evidence type="ECO:0000313" key="4">
    <source>
        <dbReference type="EMBL" id="GHO89127.1"/>
    </source>
</evidence>
<dbReference type="EMBL" id="BNJJ01000032">
    <property type="protein sequence ID" value="GHO89127.1"/>
    <property type="molecule type" value="Genomic_DNA"/>
</dbReference>
<feature type="domain" description="SWIM-type" evidence="3">
    <location>
        <begin position="73"/>
        <end position="106"/>
    </location>
</feature>
<keyword evidence="1" id="KW-0863">Zinc-finger</keyword>
<keyword evidence="1" id="KW-0479">Metal-binding</keyword>
<sequence>MARHEKNIMVEQKNFFGGIALVELHITTDQVSQMAPDASAAKAGKKLALEKFWSNLGYNGQAIWGECQGSSLYQVRVERSTFTTQCSCPSRKLPCKHSLGLLFLAASIPTALPESEPLEWVSSWLSKREAQQKRQETRASKSTQQPDEGKQKKTIEKREEKIQQGINQLDLWLNDLIRNGLGSLEAQPSSFWEHQAAQMVDAQAAGLANRIRALAAIPNASKNWTSKLLAQMGKLALLIEAYQHQERFAAEAQENIRQLVGWTLKEPEVLERGTHITDDWLFLGQTREAVERGRAQRTWLYGTATGHATFVLQFSYMGAPFGENYPLGTHQSAELVYWPGVVPQRALFAQRHGLGQPIQEKLPGVADFENFLEGVAQQLARNPWQERFLCLIQNSLPIYDQESKTWWVRDQKGQALPLARTQDEHWKLLALSGGHTLDLAAEWNGETLMPLGVLIDHSYHLL</sequence>
<proteinExistence type="predicted"/>